<protein>
    <recommendedName>
        <fullName evidence="7">Zn(2)-C6 fungal-type domain-containing protein</fullName>
    </recommendedName>
</protein>
<dbReference type="GO" id="GO:0003677">
    <property type="term" value="F:DNA binding"/>
    <property type="evidence" value="ECO:0007669"/>
    <property type="project" value="InterPro"/>
</dbReference>
<dbReference type="Pfam" id="PF04082">
    <property type="entry name" value="Fungal_trans"/>
    <property type="match status" value="1"/>
</dbReference>
<evidence type="ECO:0000313" key="9">
    <source>
        <dbReference type="Proteomes" id="UP000277580"/>
    </source>
</evidence>
<dbReference type="GO" id="GO:0008270">
    <property type="term" value="F:zinc ion binding"/>
    <property type="evidence" value="ECO:0007669"/>
    <property type="project" value="InterPro"/>
</dbReference>
<sequence length="623" mass="66262">MAASPSTPPPLLNSIAVSSAPTPSSIPAKRPLETASTSSTTTTTSSNSSTTSASSSTSSAAANNTATTTASTPAATAATAAAAATPQTKKVLERNQACLSCRSRKRKCDGGKPTCSACDRLERRCVYSTGGLSTVTKIHSSSSSFHASKTNNSTPSSNANRWPVPPAVNTNVEEAHPLVIHGPSPRTAQPPSTPPLLSAPTSSQNTFTAINHGSSSPPATRPSPSPSAQLAPTNGNQRHSHEPPAKRPRSTEAPLSSANLFTAHFLQASPFAGSDSELVWPEPATVESDTPDADFPSPAALTELVETFFEQIHPFMPCLYRAAIMADIAAGGPLSRPNPLSYILASLAAHINPSSGVSALSAPWAAAAKRGFDNAVARGNFTLLNVQAAVYICLYCLVTAEMAELWVYLAKAYRMCTPLGLHEIDSPRRSGRAGVGPLARSEQELEEQRRAVWAVFVLDRLVSWAPGWPTVVDERVFCVNFPVDEAVFQSGEIEQMSHIVIEPFAHQLSDLITPTPASAPPRSPYHYIRKLCILLGHIIAHTHSPHPPTRTQFDALETTLARFRLSLPRQYRSIANLPSSELTHVAQLNLLLHVCTILLHEPGSEAAQAAVGNIMAGLKMLWY</sequence>
<dbReference type="Proteomes" id="UP000277580">
    <property type="component" value="Unassembled WGS sequence"/>
</dbReference>
<keyword evidence="3" id="KW-0805">Transcription regulation</keyword>
<dbReference type="OrthoDB" id="2943660at2759"/>
<evidence type="ECO:0000256" key="1">
    <source>
        <dbReference type="ARBA" id="ARBA00004123"/>
    </source>
</evidence>
<organism evidence="8 9">
    <name type="scientific">Morchella conica CCBAS932</name>
    <dbReference type="NCBI Taxonomy" id="1392247"/>
    <lineage>
        <taxon>Eukaryota</taxon>
        <taxon>Fungi</taxon>
        <taxon>Dikarya</taxon>
        <taxon>Ascomycota</taxon>
        <taxon>Pezizomycotina</taxon>
        <taxon>Pezizomycetes</taxon>
        <taxon>Pezizales</taxon>
        <taxon>Morchellaceae</taxon>
        <taxon>Morchella</taxon>
    </lineage>
</organism>
<gene>
    <name evidence="8" type="ORF">P167DRAFT_568078</name>
</gene>
<dbReference type="GO" id="GO:0000981">
    <property type="term" value="F:DNA-binding transcription factor activity, RNA polymerase II-specific"/>
    <property type="evidence" value="ECO:0007669"/>
    <property type="project" value="InterPro"/>
</dbReference>
<dbReference type="PANTHER" id="PTHR47338:SF29">
    <property type="entry name" value="ZN(2)-C6 FUNGAL-TYPE DOMAIN-CONTAINING PROTEIN"/>
    <property type="match status" value="1"/>
</dbReference>
<dbReference type="CDD" id="cd12148">
    <property type="entry name" value="fungal_TF_MHR"/>
    <property type="match status" value="1"/>
</dbReference>
<comment type="subcellular location">
    <subcellularLocation>
        <location evidence="1">Nucleus</location>
    </subcellularLocation>
</comment>
<feature type="compositionally biased region" description="Low complexity" evidence="6">
    <location>
        <begin position="34"/>
        <end position="85"/>
    </location>
</feature>
<dbReference type="PROSITE" id="PS00463">
    <property type="entry name" value="ZN2_CY6_FUNGAL_1"/>
    <property type="match status" value="1"/>
</dbReference>
<dbReference type="InterPro" id="IPR001138">
    <property type="entry name" value="Zn2Cys6_DnaBD"/>
</dbReference>
<dbReference type="PANTHER" id="PTHR47338">
    <property type="entry name" value="ZN(II)2CYS6 TRANSCRIPTION FACTOR (EUROFUNG)-RELATED"/>
    <property type="match status" value="1"/>
</dbReference>
<dbReference type="STRING" id="1392247.A0A3N4KFY6"/>
<evidence type="ECO:0000256" key="5">
    <source>
        <dbReference type="ARBA" id="ARBA00023242"/>
    </source>
</evidence>
<feature type="compositionally biased region" description="Low complexity" evidence="6">
    <location>
        <begin position="138"/>
        <end position="153"/>
    </location>
</feature>
<proteinExistence type="predicted"/>
<feature type="region of interest" description="Disordered" evidence="6">
    <location>
        <begin position="180"/>
        <end position="254"/>
    </location>
</feature>
<accession>A0A3N4KFY6</accession>
<dbReference type="GO" id="GO:0005634">
    <property type="term" value="C:nucleus"/>
    <property type="evidence" value="ECO:0007669"/>
    <property type="project" value="UniProtKB-SubCell"/>
</dbReference>
<dbReference type="PROSITE" id="PS50048">
    <property type="entry name" value="ZN2_CY6_FUNGAL_2"/>
    <property type="match status" value="1"/>
</dbReference>
<dbReference type="SMART" id="SM00066">
    <property type="entry name" value="GAL4"/>
    <property type="match status" value="1"/>
</dbReference>
<keyword evidence="5" id="KW-0539">Nucleus</keyword>
<feature type="region of interest" description="Disordered" evidence="6">
    <location>
        <begin position="1"/>
        <end position="89"/>
    </location>
</feature>
<feature type="compositionally biased region" description="Low complexity" evidence="6">
    <location>
        <begin position="195"/>
        <end position="204"/>
    </location>
</feature>
<dbReference type="SUPFAM" id="SSF57701">
    <property type="entry name" value="Zn2/Cys6 DNA-binding domain"/>
    <property type="match status" value="1"/>
</dbReference>
<evidence type="ECO:0000313" key="8">
    <source>
        <dbReference type="EMBL" id="RPB08252.1"/>
    </source>
</evidence>
<feature type="domain" description="Zn(2)-C6 fungal-type" evidence="7">
    <location>
        <begin position="97"/>
        <end position="127"/>
    </location>
</feature>
<evidence type="ECO:0000256" key="2">
    <source>
        <dbReference type="ARBA" id="ARBA00022723"/>
    </source>
</evidence>
<dbReference type="EMBL" id="ML119166">
    <property type="protein sequence ID" value="RPB08252.1"/>
    <property type="molecule type" value="Genomic_DNA"/>
</dbReference>
<feature type="compositionally biased region" description="Pro residues" evidence="6">
    <location>
        <begin position="1"/>
        <end position="11"/>
    </location>
</feature>
<dbReference type="SMART" id="SM00906">
    <property type="entry name" value="Fungal_trans"/>
    <property type="match status" value="1"/>
</dbReference>
<dbReference type="InterPro" id="IPR007219">
    <property type="entry name" value="XnlR_reg_dom"/>
</dbReference>
<evidence type="ECO:0000256" key="6">
    <source>
        <dbReference type="SAM" id="MobiDB-lite"/>
    </source>
</evidence>
<feature type="compositionally biased region" description="Polar residues" evidence="6">
    <location>
        <begin position="228"/>
        <end position="237"/>
    </location>
</feature>
<dbReference type="CDD" id="cd00067">
    <property type="entry name" value="GAL4"/>
    <property type="match status" value="1"/>
</dbReference>
<keyword evidence="4" id="KW-0804">Transcription</keyword>
<keyword evidence="9" id="KW-1185">Reference proteome</keyword>
<dbReference type="InterPro" id="IPR036864">
    <property type="entry name" value="Zn2-C6_fun-type_DNA-bd_sf"/>
</dbReference>
<dbReference type="AlphaFoldDB" id="A0A3N4KFY6"/>
<dbReference type="GO" id="GO:0006351">
    <property type="term" value="P:DNA-templated transcription"/>
    <property type="evidence" value="ECO:0007669"/>
    <property type="project" value="InterPro"/>
</dbReference>
<reference evidence="8 9" key="1">
    <citation type="journal article" date="2018" name="Nat. Ecol. Evol.">
        <title>Pezizomycetes genomes reveal the molecular basis of ectomycorrhizal truffle lifestyle.</title>
        <authorList>
            <person name="Murat C."/>
            <person name="Payen T."/>
            <person name="Noel B."/>
            <person name="Kuo A."/>
            <person name="Morin E."/>
            <person name="Chen J."/>
            <person name="Kohler A."/>
            <person name="Krizsan K."/>
            <person name="Balestrini R."/>
            <person name="Da Silva C."/>
            <person name="Montanini B."/>
            <person name="Hainaut M."/>
            <person name="Levati E."/>
            <person name="Barry K.W."/>
            <person name="Belfiori B."/>
            <person name="Cichocki N."/>
            <person name="Clum A."/>
            <person name="Dockter R.B."/>
            <person name="Fauchery L."/>
            <person name="Guy J."/>
            <person name="Iotti M."/>
            <person name="Le Tacon F."/>
            <person name="Lindquist E.A."/>
            <person name="Lipzen A."/>
            <person name="Malagnac F."/>
            <person name="Mello A."/>
            <person name="Molinier V."/>
            <person name="Miyauchi S."/>
            <person name="Poulain J."/>
            <person name="Riccioni C."/>
            <person name="Rubini A."/>
            <person name="Sitrit Y."/>
            <person name="Splivallo R."/>
            <person name="Traeger S."/>
            <person name="Wang M."/>
            <person name="Zifcakova L."/>
            <person name="Wipf D."/>
            <person name="Zambonelli A."/>
            <person name="Paolocci F."/>
            <person name="Nowrousian M."/>
            <person name="Ottonello S."/>
            <person name="Baldrian P."/>
            <person name="Spatafora J.W."/>
            <person name="Henrissat B."/>
            <person name="Nagy L.G."/>
            <person name="Aury J.M."/>
            <person name="Wincker P."/>
            <person name="Grigoriev I.V."/>
            <person name="Bonfante P."/>
            <person name="Martin F.M."/>
        </authorList>
    </citation>
    <scope>NUCLEOTIDE SEQUENCE [LARGE SCALE GENOMIC DNA]</scope>
    <source>
        <strain evidence="8 9">CCBAS932</strain>
    </source>
</reference>
<dbReference type="InterPro" id="IPR050815">
    <property type="entry name" value="TF_fung"/>
</dbReference>
<evidence type="ECO:0000256" key="3">
    <source>
        <dbReference type="ARBA" id="ARBA00023015"/>
    </source>
</evidence>
<feature type="compositionally biased region" description="Polar residues" evidence="6">
    <location>
        <begin position="15"/>
        <end position="25"/>
    </location>
</feature>
<dbReference type="InParanoid" id="A0A3N4KFY6"/>
<dbReference type="Gene3D" id="4.10.240.10">
    <property type="entry name" value="Zn(2)-C6 fungal-type DNA-binding domain"/>
    <property type="match status" value="1"/>
</dbReference>
<evidence type="ECO:0000256" key="4">
    <source>
        <dbReference type="ARBA" id="ARBA00023163"/>
    </source>
</evidence>
<evidence type="ECO:0000259" key="7">
    <source>
        <dbReference type="PROSITE" id="PS50048"/>
    </source>
</evidence>
<dbReference type="Pfam" id="PF00172">
    <property type="entry name" value="Zn_clus"/>
    <property type="match status" value="1"/>
</dbReference>
<feature type="region of interest" description="Disordered" evidence="6">
    <location>
        <begin position="138"/>
        <end position="168"/>
    </location>
</feature>
<keyword evidence="2" id="KW-0479">Metal-binding</keyword>
<name>A0A3N4KFY6_9PEZI</name>